<dbReference type="PANTHER" id="PTHR45729:SF6">
    <property type="entry name" value="RABPHILIN, ISOFORM A"/>
    <property type="match status" value="1"/>
</dbReference>
<dbReference type="InterPro" id="IPR041282">
    <property type="entry name" value="FYVE_2"/>
</dbReference>
<dbReference type="PROSITE" id="PS50916">
    <property type="entry name" value="RABBD"/>
    <property type="match status" value="1"/>
</dbReference>
<feature type="domain" description="FYVE-type" evidence="7">
    <location>
        <begin position="90"/>
        <end position="160"/>
    </location>
</feature>
<dbReference type="GO" id="GO:0008270">
    <property type="term" value="F:zinc ion binding"/>
    <property type="evidence" value="ECO:0007669"/>
    <property type="project" value="UniProtKB-KW"/>
</dbReference>
<evidence type="ECO:0000256" key="4">
    <source>
        <dbReference type="PROSITE-ProRule" id="PRU00091"/>
    </source>
</evidence>
<feature type="compositionally biased region" description="Acidic residues" evidence="5">
    <location>
        <begin position="240"/>
        <end position="251"/>
    </location>
</feature>
<comment type="caution">
    <text evidence="9">The sequence shown here is derived from an EMBL/GenBank/DDBJ whole genome shotgun (WGS) entry which is preliminary data.</text>
</comment>
<dbReference type="InterPro" id="IPR043566">
    <property type="entry name" value="Rabphilin/DOC2/Noc2"/>
</dbReference>
<evidence type="ECO:0000256" key="2">
    <source>
        <dbReference type="ARBA" id="ARBA00022771"/>
    </source>
</evidence>
<dbReference type="PANTHER" id="PTHR45729">
    <property type="entry name" value="RABPHILIN, ISOFORM A"/>
    <property type="match status" value="1"/>
</dbReference>
<dbReference type="AlphaFoldDB" id="A0A8J2LX35"/>
<dbReference type="GO" id="GO:0031267">
    <property type="term" value="F:small GTPase binding"/>
    <property type="evidence" value="ECO:0007669"/>
    <property type="project" value="InterPro"/>
</dbReference>
<feature type="domain" description="RabBD" evidence="8">
    <location>
        <begin position="42"/>
        <end position="172"/>
    </location>
</feature>
<dbReference type="InterPro" id="IPR000008">
    <property type="entry name" value="C2_dom"/>
</dbReference>
<protein>
    <submittedName>
        <fullName evidence="9">Uncharacterized protein</fullName>
    </submittedName>
</protein>
<evidence type="ECO:0000256" key="1">
    <source>
        <dbReference type="ARBA" id="ARBA00022723"/>
    </source>
</evidence>
<evidence type="ECO:0000256" key="3">
    <source>
        <dbReference type="ARBA" id="ARBA00022833"/>
    </source>
</evidence>
<evidence type="ECO:0000313" key="10">
    <source>
        <dbReference type="Proteomes" id="UP000708208"/>
    </source>
</evidence>
<feature type="compositionally biased region" description="Polar residues" evidence="5">
    <location>
        <begin position="310"/>
        <end position="320"/>
    </location>
</feature>
<keyword evidence="1" id="KW-0479">Metal-binding</keyword>
<dbReference type="GO" id="GO:0061669">
    <property type="term" value="P:spontaneous neurotransmitter secretion"/>
    <property type="evidence" value="ECO:0007669"/>
    <property type="project" value="TreeGrafter"/>
</dbReference>
<feature type="region of interest" description="Disordered" evidence="5">
    <location>
        <begin position="209"/>
        <end position="358"/>
    </location>
</feature>
<keyword evidence="3" id="KW-0862">Zinc</keyword>
<dbReference type="GO" id="GO:0098793">
    <property type="term" value="C:presynapse"/>
    <property type="evidence" value="ECO:0007669"/>
    <property type="project" value="GOC"/>
</dbReference>
<feature type="compositionally biased region" description="Low complexity" evidence="5">
    <location>
        <begin position="252"/>
        <end position="269"/>
    </location>
</feature>
<gene>
    <name evidence="9" type="ORF">AFUS01_LOCUS40003</name>
</gene>
<dbReference type="Pfam" id="PF02318">
    <property type="entry name" value="FYVE_2"/>
    <property type="match status" value="1"/>
</dbReference>
<dbReference type="InterPro" id="IPR017455">
    <property type="entry name" value="Znf_FYVE-rel"/>
</dbReference>
<dbReference type="GO" id="GO:0006886">
    <property type="term" value="P:intracellular protein transport"/>
    <property type="evidence" value="ECO:0007669"/>
    <property type="project" value="InterPro"/>
</dbReference>
<organism evidence="9 10">
    <name type="scientific">Allacma fusca</name>
    <dbReference type="NCBI Taxonomy" id="39272"/>
    <lineage>
        <taxon>Eukaryota</taxon>
        <taxon>Metazoa</taxon>
        <taxon>Ecdysozoa</taxon>
        <taxon>Arthropoda</taxon>
        <taxon>Hexapoda</taxon>
        <taxon>Collembola</taxon>
        <taxon>Symphypleona</taxon>
        <taxon>Sminthuridae</taxon>
        <taxon>Allacma</taxon>
    </lineage>
</organism>
<reference evidence="9" key="1">
    <citation type="submission" date="2021-06" db="EMBL/GenBank/DDBJ databases">
        <authorList>
            <person name="Hodson N. C."/>
            <person name="Mongue J. A."/>
            <person name="Jaron S. K."/>
        </authorList>
    </citation>
    <scope>NUCLEOTIDE SEQUENCE</scope>
</reference>
<evidence type="ECO:0000259" key="7">
    <source>
        <dbReference type="PROSITE" id="PS50178"/>
    </source>
</evidence>
<evidence type="ECO:0000313" key="9">
    <source>
        <dbReference type="EMBL" id="CAG7830180.1"/>
    </source>
</evidence>
<dbReference type="Pfam" id="PF00168">
    <property type="entry name" value="C2"/>
    <property type="match status" value="1"/>
</dbReference>
<dbReference type="EMBL" id="CAJVCH010554654">
    <property type="protein sequence ID" value="CAG7830180.1"/>
    <property type="molecule type" value="Genomic_DNA"/>
</dbReference>
<dbReference type="SMART" id="SM00239">
    <property type="entry name" value="C2"/>
    <property type="match status" value="1"/>
</dbReference>
<accession>A0A8J2LX35</accession>
<evidence type="ECO:0000256" key="5">
    <source>
        <dbReference type="SAM" id="MobiDB-lite"/>
    </source>
</evidence>
<evidence type="ECO:0000259" key="6">
    <source>
        <dbReference type="PROSITE" id="PS50004"/>
    </source>
</evidence>
<dbReference type="Proteomes" id="UP000708208">
    <property type="component" value="Unassembled WGS sequence"/>
</dbReference>
<dbReference type="PROSITE" id="PS50004">
    <property type="entry name" value="C2"/>
    <property type="match status" value="1"/>
</dbReference>
<dbReference type="OrthoDB" id="270970at2759"/>
<sequence length="498" mass="55315">MTSEFGLRGPKTPWVCPSDRQLALRAKLRAGWSVKTNQFNTFPKPQPLTEKEHQAIVSVIQKAEELDLNEQYRVGKLVDRLESLRRLASGNGITQCVLCGDSFGLSVFGRNNYRCFDCKKAVCRKCVVDLSAAGPSTSSGASGPKDSILRLCKLCSENREFIKKSGAWFYKGVPKYVLPEKKHHSASYSYENPSTDPSYQEKRFVSRYIPDPRGANLQPGNKRAGWYWPRNAKSRSQSEPEYESSSGEEEQPGSSGAGASTSTTKRAGSIVKTTEKSSHKSTLKRLMDSKSSRSADETTGLSEERLFETSDPNSTPGSSGHRQKYFERFDPSDPTLSFADNNSRSSVSSSDGAIQSTTGTQRLNSASVIGFGILEASILYDDSHQALHCSIHRAKDLTPTDINGLSDPYCMLKLIPTRSEGTHLRTKTVHKTLQPVFNETLTFQGVTQNDLARQILQIDVLDEDRWGKDCLGSVQIPLLRIRPQQTRSFTLHLEKARL</sequence>
<keyword evidence="2 4" id="KW-0863">Zinc-finger</keyword>
<feature type="domain" description="C2" evidence="6">
    <location>
        <begin position="370"/>
        <end position="491"/>
    </location>
</feature>
<name>A0A8J2LX35_9HEXA</name>
<dbReference type="PROSITE" id="PS50178">
    <property type="entry name" value="ZF_FYVE"/>
    <property type="match status" value="1"/>
</dbReference>
<dbReference type="GO" id="GO:0017158">
    <property type="term" value="P:regulation of calcium ion-dependent exocytosis"/>
    <property type="evidence" value="ECO:0007669"/>
    <property type="project" value="TreeGrafter"/>
</dbReference>
<feature type="compositionally biased region" description="Basic and acidic residues" evidence="5">
    <location>
        <begin position="285"/>
        <end position="308"/>
    </location>
</feature>
<dbReference type="GO" id="GO:0006887">
    <property type="term" value="P:exocytosis"/>
    <property type="evidence" value="ECO:0007669"/>
    <property type="project" value="TreeGrafter"/>
</dbReference>
<evidence type="ECO:0000259" key="8">
    <source>
        <dbReference type="PROSITE" id="PS50916"/>
    </source>
</evidence>
<proteinExistence type="predicted"/>
<keyword evidence="10" id="KW-1185">Reference proteome</keyword>
<dbReference type="InterPro" id="IPR010911">
    <property type="entry name" value="Rab_BD"/>
</dbReference>